<reference evidence="3 4" key="1">
    <citation type="journal article" date="2015" name="Genome Announc.">
        <title>Complete Genome Sequence of Methylobacterium aquaticum Strain 22A, Isolated from Racomitrium japonicum Moss.</title>
        <authorList>
            <person name="Tani A."/>
            <person name="Ogura Y."/>
            <person name="Hayashi T."/>
            <person name="Kimbara K."/>
        </authorList>
    </citation>
    <scope>NUCLEOTIDE SEQUENCE [LARGE SCALE GENOMIC DNA]</scope>
    <source>
        <strain evidence="3 4">MA-22A</strain>
        <plasmid evidence="4">Plasmid pMaq22A_1p DNA</plasmid>
    </source>
</reference>
<dbReference type="InterPro" id="IPR055259">
    <property type="entry name" value="YkvP/CgeB_Glyco_trans-like"/>
</dbReference>
<feature type="region of interest" description="Disordered" evidence="1">
    <location>
        <begin position="1"/>
        <end position="36"/>
    </location>
</feature>
<dbReference type="Gene3D" id="3.40.50.2000">
    <property type="entry name" value="Glycogen Phosphorylase B"/>
    <property type="match status" value="1"/>
</dbReference>
<evidence type="ECO:0000313" key="4">
    <source>
        <dbReference type="Proteomes" id="UP000061432"/>
    </source>
</evidence>
<proteinExistence type="predicted"/>
<gene>
    <name evidence="3" type="ORF">Maq22A_1p38085</name>
</gene>
<geneLocation type="plasmid" evidence="4">
    <name>pMaq22A_1p DNA</name>
</geneLocation>
<dbReference type="EMBL" id="AP014705">
    <property type="protein sequence ID" value="BAQ49785.1"/>
    <property type="molecule type" value="Genomic_DNA"/>
</dbReference>
<feature type="domain" description="Spore protein YkvP/CgeB glycosyl transferase-like" evidence="2">
    <location>
        <begin position="568"/>
        <end position="680"/>
    </location>
</feature>
<feature type="compositionally biased region" description="Basic and acidic residues" evidence="1">
    <location>
        <begin position="24"/>
        <end position="33"/>
    </location>
</feature>
<dbReference type="Proteomes" id="UP000061432">
    <property type="component" value="Plasmid pMaq22A_1p"/>
</dbReference>
<accession>A0A0C6G1J8</accession>
<evidence type="ECO:0000256" key="1">
    <source>
        <dbReference type="SAM" id="MobiDB-lite"/>
    </source>
</evidence>
<dbReference type="KEGG" id="maqu:Maq22A_1p38085"/>
<dbReference type="Pfam" id="PF13524">
    <property type="entry name" value="Glyco_trans_1_2"/>
    <property type="match status" value="1"/>
</dbReference>
<dbReference type="SUPFAM" id="SSF53756">
    <property type="entry name" value="UDP-Glycosyltransferase/glycogen phosphorylase"/>
    <property type="match status" value="1"/>
</dbReference>
<name>A0A0C6G1J8_9HYPH</name>
<keyword evidence="3" id="KW-0808">Transferase</keyword>
<sequence>MLGIRAAGHGPNVAGQPFPPEEGMPDRSADPDRAGLACLPDGFDPQGYRDRNPGVAHLPDDEAARHYRAVGRFAGLAYRPDQVAGFDPDHFRETHPAFAHAEDAACLDAWRAQGGPDGTPGNQTAHLRRLGLSLAGYPAAFPWRSYTRLYPRAAAHRWAALAHFLDEGFAEVGDHIPYGEGAAAFLGAVADHFANRHHPAAIRAYELAVAHAPSPAARVRLAEAYGRAGAWSAALDLYDDLLAQEEGDEAILRGALAAAAARGAWPRLFARLPPALARIAPAGEAFARDVTEAYFAERGRAVRALYTEGRREEGDALLAEAVRGVAALSAACLPAGTRADPATPLVLILADGLPDGARHLLERTVALLGGLGHAVRVFDLGTVRAFEAALPEARAAIVVRMPAWPTVVQALVRARRLGVPTLYETDELTIDPRLAPPPLPAFEGRIGERVHEDLVFGVALYRAAATLCDHGLAPTRALARHLDRVVATGRSFVVRDAAAPEPGPRHRPQGPGGEVRLFLHAPRTTTLRASDPAGAALLGALRREPRVRLVTAGFAILDEAFAPFADRIAELGPAPDRDAALRDSDLNIVLADGSEAEGCLSATGWLAAARLGIPTLAGDTPGHREALADGVDVRLAADAAGWEDGLATLVARPDLRAAIGAAAATRAAAHHSHEAAADDLRAAIESLRIGTPR</sequence>
<dbReference type="AlphaFoldDB" id="A0A0C6G1J8"/>
<organism evidence="3 4">
    <name type="scientific">Methylobacterium aquaticum</name>
    <dbReference type="NCBI Taxonomy" id="270351"/>
    <lineage>
        <taxon>Bacteria</taxon>
        <taxon>Pseudomonadati</taxon>
        <taxon>Pseudomonadota</taxon>
        <taxon>Alphaproteobacteria</taxon>
        <taxon>Hyphomicrobiales</taxon>
        <taxon>Methylobacteriaceae</taxon>
        <taxon>Methylobacterium</taxon>
    </lineage>
</organism>
<evidence type="ECO:0000313" key="3">
    <source>
        <dbReference type="EMBL" id="BAQ49785.1"/>
    </source>
</evidence>
<protein>
    <submittedName>
        <fullName evidence="3">Glycosyl transferase group 1</fullName>
    </submittedName>
</protein>
<reference evidence="4" key="2">
    <citation type="submission" date="2015-01" db="EMBL/GenBank/DDBJ databases">
        <title>Complete genome sequence of Methylobacterium aquaticum strain 22A.</title>
        <authorList>
            <person name="Tani A."/>
            <person name="Ogura Y."/>
            <person name="Hayashi T."/>
        </authorList>
    </citation>
    <scope>NUCLEOTIDE SEQUENCE [LARGE SCALE GENOMIC DNA]</scope>
    <source>
        <strain evidence="4">MA-22A</strain>
        <plasmid evidence="4">Plasmid pMaq22A_1p DNA</plasmid>
    </source>
</reference>
<dbReference type="PATRIC" id="fig|270351.10.peg.6898"/>
<keyword evidence="3" id="KW-0614">Plasmid</keyword>
<evidence type="ECO:0000259" key="2">
    <source>
        <dbReference type="Pfam" id="PF13524"/>
    </source>
</evidence>
<dbReference type="GO" id="GO:0016740">
    <property type="term" value="F:transferase activity"/>
    <property type="evidence" value="ECO:0007669"/>
    <property type="project" value="UniProtKB-KW"/>
</dbReference>